<evidence type="ECO:0000313" key="4">
    <source>
        <dbReference type="Proteomes" id="UP000276984"/>
    </source>
</evidence>
<dbReference type="InterPro" id="IPR051534">
    <property type="entry name" value="CBASS_pafABC_assoc_protein"/>
</dbReference>
<organism evidence="3 4">
    <name type="scientific">Brevundimonas naejangsanensis</name>
    <dbReference type="NCBI Taxonomy" id="588932"/>
    <lineage>
        <taxon>Bacteria</taxon>
        <taxon>Pseudomonadati</taxon>
        <taxon>Pseudomonadota</taxon>
        <taxon>Alphaproteobacteria</taxon>
        <taxon>Caulobacterales</taxon>
        <taxon>Caulobacteraceae</taxon>
        <taxon>Brevundimonas</taxon>
    </lineage>
</organism>
<keyword evidence="4" id="KW-1185">Reference proteome</keyword>
<evidence type="ECO:0000259" key="1">
    <source>
        <dbReference type="Pfam" id="PF13280"/>
    </source>
</evidence>
<dbReference type="Proteomes" id="UP000276984">
    <property type="component" value="Chromosome"/>
</dbReference>
<dbReference type="EMBL" id="CP032707">
    <property type="protein sequence ID" value="AYG95606.1"/>
    <property type="molecule type" value="Genomic_DNA"/>
</dbReference>
<dbReference type="Pfam" id="PF13280">
    <property type="entry name" value="WYL"/>
    <property type="match status" value="1"/>
</dbReference>
<dbReference type="InterPro" id="IPR026881">
    <property type="entry name" value="WYL_dom"/>
</dbReference>
<dbReference type="PROSITE" id="PS52050">
    <property type="entry name" value="WYL"/>
    <property type="match status" value="1"/>
</dbReference>
<sequence>MRHEKAGLLLELARSLAASAEGLTLDEMAVIAGTGRRTVERMRDALEQLFPQMEMLPEGTVKRYRIPGGLDGFFQAPTTEELVELGQAAAVLRAGGYVARAEIVESLDRKVRSALKGRALRRLSPDVEALARAEMSVARAGPRPVDDPAVMAVIREAVMSMCAVRFRYHGGSTPGRLRTIAPWGLLYERMNYLVGAEAGKQEPRNWRLDRISDIELTDMPAAPPDDFSLADYAGRSFGVYQDEVEDVVLRVLPHGAEDARGWRFHADQTLETLPDGAVIVRFRSGGMLELAWHLFTWGDRIEILGPERLKATMREALATAMARHGGTPTVSVG</sequence>
<gene>
    <name evidence="3" type="ORF">D8I30_10755</name>
</gene>
<feature type="domain" description="WCX" evidence="2">
    <location>
        <begin position="244"/>
        <end position="320"/>
    </location>
</feature>
<evidence type="ECO:0000313" key="3">
    <source>
        <dbReference type="EMBL" id="AYG95606.1"/>
    </source>
</evidence>
<dbReference type="RefSeq" id="WP_121482740.1">
    <property type="nucleotide sequence ID" value="NZ_CP032707.1"/>
</dbReference>
<evidence type="ECO:0000259" key="2">
    <source>
        <dbReference type="Pfam" id="PF25583"/>
    </source>
</evidence>
<dbReference type="PANTHER" id="PTHR34580:SF3">
    <property type="entry name" value="PROTEIN PAFB"/>
    <property type="match status" value="1"/>
</dbReference>
<feature type="domain" description="WYL" evidence="1">
    <location>
        <begin position="150"/>
        <end position="215"/>
    </location>
</feature>
<accession>A0A494RQN4</accession>
<dbReference type="InterPro" id="IPR057727">
    <property type="entry name" value="WCX_dom"/>
</dbReference>
<protein>
    <submittedName>
        <fullName evidence="3">WYL domain-containing protein</fullName>
    </submittedName>
</protein>
<dbReference type="Pfam" id="PF25583">
    <property type="entry name" value="WCX"/>
    <property type="match status" value="1"/>
</dbReference>
<proteinExistence type="predicted"/>
<dbReference type="AlphaFoldDB" id="A0A494RQN4"/>
<reference evidence="3 4" key="1">
    <citation type="submission" date="2018-10" db="EMBL/GenBank/DDBJ databases">
        <title>Complete genome sequence of Brevundimonas naejangsanensis BRV3.</title>
        <authorList>
            <person name="Berrios L."/>
            <person name="Ely B."/>
        </authorList>
    </citation>
    <scope>NUCLEOTIDE SEQUENCE [LARGE SCALE GENOMIC DNA]</scope>
    <source>
        <strain evidence="3 4">BRV3</strain>
    </source>
</reference>
<dbReference type="PANTHER" id="PTHR34580">
    <property type="match status" value="1"/>
</dbReference>
<dbReference type="OrthoDB" id="7626446at2"/>
<name>A0A494RQN4_9CAUL</name>